<dbReference type="EMBL" id="KN832872">
    <property type="protein sequence ID" value="KIN05234.1"/>
    <property type="molecule type" value="Genomic_DNA"/>
</dbReference>
<feature type="compositionally biased region" description="Basic and acidic residues" evidence="1">
    <location>
        <begin position="586"/>
        <end position="625"/>
    </location>
</feature>
<feature type="compositionally biased region" description="Basic and acidic residues" evidence="1">
    <location>
        <begin position="447"/>
        <end position="470"/>
    </location>
</feature>
<evidence type="ECO:0000259" key="2">
    <source>
        <dbReference type="Pfam" id="PF17111"/>
    </source>
</evidence>
<gene>
    <name evidence="3" type="ORF">OIDMADRAFT_25809</name>
</gene>
<dbReference type="HOGENOM" id="CLU_354146_0_0_1"/>
<name>A0A0C3D1W7_OIDMZ</name>
<sequence length="793" mass="87129">MSFGTSVGDIISLIQLAHQNYRNCKQAGGEYLEIAREVRNLHSVLKSLHDEAEKGDLLLFQKDRLSNSQLSSTIEGCKDILRGIEALLVKYRGLAPEATAETSKSKKLWHRMRFGAELDELGKFRWKIITYTSTLAVLLDSVHMKATDRVEKIVGRVEGRVESGFAEVLDRLEGFEDMRKAVLYIATQARSSQQSNAMESVLSLSTYADDDKEVWRQFRSQLVSLGFRSDSLDRHKEVLKAYMLKLDQTGVLDDAVARTSVSHQSWCGNASFRMTNLSLLGVIEDDPSYVNEKDPQLPVSKSQSLRTEATSSEAPVAEANLADGSETIIKPDPAGAQQPQESLIPSNIVARVTSESNNSQISQPSTGIGNTLASSSNIYPSGRRRISRAMIEGGSAQGYSRPRPTDEGPVWPGTNKDVDSLTRTPRTDGPPPYSEREDAFSLLAPGEEPKQRDANVHFERDKRYPLRSDIHNQGSAEDDNKSKLESEVTTGVNDSIFSNNAKRFPPHPYAESFYSVTEAALSQSTLIASLTEITGPDSNLRVGRSQDRARPSSWDGSDTRGSAVRNALRPAQIPTGVPQGSILIAKNDKKTGSESLDTGDRAELLQDDREGAKKERKRSETLPDKQAKVKWAERTNIYYEARGRNDRDKTYKPTYRESERMRMSNNPKVITSDKWQRAASVAVVAGVLEAFRTTKEAGGMNVPRVLAAAIGAAGANAKVNQDPFRKSSSGITESLIAGLAGSRIPSGERGRSRARRTVTLNGLDIKELDSDGPVPRTSPGWSYGSKPIPTRPG</sequence>
<feature type="region of interest" description="Disordered" evidence="1">
    <location>
        <begin position="764"/>
        <end position="793"/>
    </location>
</feature>
<dbReference type="STRING" id="913774.A0A0C3D1W7"/>
<feature type="domain" description="Azaphilone pigments biosynthesis cluster protein L N-terminal" evidence="2">
    <location>
        <begin position="11"/>
        <end position="194"/>
    </location>
</feature>
<reference evidence="3 4" key="1">
    <citation type="submission" date="2014-04" db="EMBL/GenBank/DDBJ databases">
        <authorList>
            <consortium name="DOE Joint Genome Institute"/>
            <person name="Kuo A."/>
            <person name="Martino E."/>
            <person name="Perotto S."/>
            <person name="Kohler A."/>
            <person name="Nagy L.G."/>
            <person name="Floudas D."/>
            <person name="Copeland A."/>
            <person name="Barry K.W."/>
            <person name="Cichocki N."/>
            <person name="Veneault-Fourrey C."/>
            <person name="LaButti K."/>
            <person name="Lindquist E.A."/>
            <person name="Lipzen A."/>
            <person name="Lundell T."/>
            <person name="Morin E."/>
            <person name="Murat C."/>
            <person name="Sun H."/>
            <person name="Tunlid A."/>
            <person name="Henrissat B."/>
            <person name="Grigoriev I.V."/>
            <person name="Hibbett D.S."/>
            <person name="Martin F."/>
            <person name="Nordberg H.P."/>
            <person name="Cantor M.N."/>
            <person name="Hua S.X."/>
        </authorList>
    </citation>
    <scope>NUCLEOTIDE SEQUENCE [LARGE SCALE GENOMIC DNA]</scope>
    <source>
        <strain evidence="3 4">Zn</strain>
    </source>
</reference>
<accession>A0A0C3D1W7</accession>
<feature type="region of interest" description="Disordered" evidence="1">
    <location>
        <begin position="393"/>
        <end position="487"/>
    </location>
</feature>
<dbReference type="InterPro" id="IPR031348">
    <property type="entry name" value="PigL_N"/>
</dbReference>
<dbReference type="Proteomes" id="UP000054321">
    <property type="component" value="Unassembled WGS sequence"/>
</dbReference>
<reference evidence="4" key="2">
    <citation type="submission" date="2015-01" db="EMBL/GenBank/DDBJ databases">
        <title>Evolutionary Origins and Diversification of the Mycorrhizal Mutualists.</title>
        <authorList>
            <consortium name="DOE Joint Genome Institute"/>
            <consortium name="Mycorrhizal Genomics Consortium"/>
            <person name="Kohler A."/>
            <person name="Kuo A."/>
            <person name="Nagy L.G."/>
            <person name="Floudas D."/>
            <person name="Copeland A."/>
            <person name="Barry K.W."/>
            <person name="Cichocki N."/>
            <person name="Veneault-Fourrey C."/>
            <person name="LaButti K."/>
            <person name="Lindquist E.A."/>
            <person name="Lipzen A."/>
            <person name="Lundell T."/>
            <person name="Morin E."/>
            <person name="Murat C."/>
            <person name="Riley R."/>
            <person name="Ohm R."/>
            <person name="Sun H."/>
            <person name="Tunlid A."/>
            <person name="Henrissat B."/>
            <person name="Grigoriev I.V."/>
            <person name="Hibbett D.S."/>
            <person name="Martin F."/>
        </authorList>
    </citation>
    <scope>NUCLEOTIDE SEQUENCE [LARGE SCALE GENOMIC DNA]</scope>
    <source>
        <strain evidence="4">Zn</strain>
    </source>
</reference>
<proteinExistence type="predicted"/>
<evidence type="ECO:0000256" key="1">
    <source>
        <dbReference type="SAM" id="MobiDB-lite"/>
    </source>
</evidence>
<dbReference type="AlphaFoldDB" id="A0A0C3D1W7"/>
<dbReference type="InParanoid" id="A0A0C3D1W7"/>
<feature type="region of interest" description="Disordered" evidence="1">
    <location>
        <begin position="357"/>
        <end position="376"/>
    </location>
</feature>
<protein>
    <recommendedName>
        <fullName evidence="2">Azaphilone pigments biosynthesis cluster protein L N-terminal domain-containing protein</fullName>
    </recommendedName>
</protein>
<keyword evidence="4" id="KW-1185">Reference proteome</keyword>
<evidence type="ECO:0000313" key="4">
    <source>
        <dbReference type="Proteomes" id="UP000054321"/>
    </source>
</evidence>
<feature type="compositionally biased region" description="Polar residues" evidence="1">
    <location>
        <begin position="299"/>
        <end position="313"/>
    </location>
</feature>
<dbReference type="OrthoDB" id="7464126at2759"/>
<organism evidence="3 4">
    <name type="scientific">Oidiodendron maius (strain Zn)</name>
    <dbReference type="NCBI Taxonomy" id="913774"/>
    <lineage>
        <taxon>Eukaryota</taxon>
        <taxon>Fungi</taxon>
        <taxon>Dikarya</taxon>
        <taxon>Ascomycota</taxon>
        <taxon>Pezizomycotina</taxon>
        <taxon>Leotiomycetes</taxon>
        <taxon>Leotiomycetes incertae sedis</taxon>
        <taxon>Myxotrichaceae</taxon>
        <taxon>Oidiodendron</taxon>
    </lineage>
</organism>
<dbReference type="Pfam" id="PF17111">
    <property type="entry name" value="PigL_N"/>
    <property type="match status" value="1"/>
</dbReference>
<evidence type="ECO:0000313" key="3">
    <source>
        <dbReference type="EMBL" id="KIN05234.1"/>
    </source>
</evidence>
<feature type="region of interest" description="Disordered" evidence="1">
    <location>
        <begin position="535"/>
        <end position="625"/>
    </location>
</feature>
<feature type="region of interest" description="Disordered" evidence="1">
    <location>
        <begin position="291"/>
        <end position="315"/>
    </location>
</feature>